<evidence type="ECO:0000313" key="2">
    <source>
        <dbReference type="Proteomes" id="UP000619170"/>
    </source>
</evidence>
<reference evidence="2" key="1">
    <citation type="submission" date="2023-07" db="EMBL/GenBank/DDBJ databases">
        <title>Acinetobacter oleivorans assembled AC1583.</title>
        <authorList>
            <person name="Yeo C.C."/>
        </authorList>
    </citation>
    <scope>NUCLEOTIDE SEQUENCE [LARGE SCALE GENOMIC DNA]</scope>
    <source>
        <strain evidence="2">AC1583</strain>
    </source>
</reference>
<organism evidence="1 2">
    <name type="scientific">Acinetobacter oleivorans</name>
    <dbReference type="NCBI Taxonomy" id="1148157"/>
    <lineage>
        <taxon>Bacteria</taxon>
        <taxon>Pseudomonadati</taxon>
        <taxon>Pseudomonadota</taxon>
        <taxon>Gammaproteobacteria</taxon>
        <taxon>Moraxellales</taxon>
        <taxon>Moraxellaceae</taxon>
        <taxon>Acinetobacter</taxon>
    </lineage>
</organism>
<dbReference type="Proteomes" id="UP000619170">
    <property type="component" value="Unassembled WGS sequence"/>
</dbReference>
<comment type="caution">
    <text evidence="1">The sequence shown here is derived from an EMBL/GenBank/DDBJ whole genome shotgun (WGS) entry which is preliminary data.</text>
</comment>
<sequence length="312" mass="33419">MAAAVKSDGLYKGNKIVPNAMDYITETPTKTIFLKKLYALAGEDANYITDANSVDIFAALNNHRLRINADGGFILSLANTLRALVFAKKNLIQTANFSAYSADFGVKLLGSSNTVVKLYDLSGRDMKVLSGAVERSTDQGHNVLKNTAIATLIALSPISGNQGMILGSSFHDADAGSSSSQAVKGMFMSDNAAASGVSLGYLESNNGGISRLYYRRAVDSQTTNVSYDQTNNYKRYTGLVGYLSNSNNRVEIYDNGVLKNAATAAQVDISTATIYPTISALSLNSFLRESWIIRSTDQSLASALSNYLNKSS</sequence>
<dbReference type="RefSeq" id="WP_192834433.1">
    <property type="nucleotide sequence ID" value="NZ_JADAZL010000006.1"/>
</dbReference>
<keyword evidence="2" id="KW-1185">Reference proteome</keyword>
<protein>
    <submittedName>
        <fullName evidence="1">Uncharacterized protein</fullName>
    </submittedName>
</protein>
<accession>A0ABR9NK13</accession>
<evidence type="ECO:0000313" key="1">
    <source>
        <dbReference type="EMBL" id="MBE2165245.1"/>
    </source>
</evidence>
<gene>
    <name evidence="1" type="ORF">IIQ43_11965</name>
</gene>
<dbReference type="EMBL" id="JADAZL010000006">
    <property type="protein sequence ID" value="MBE2165245.1"/>
    <property type="molecule type" value="Genomic_DNA"/>
</dbReference>
<name>A0ABR9NK13_9GAMM</name>
<proteinExistence type="predicted"/>